<dbReference type="AlphaFoldDB" id="A0A3G7U2Y7"/>
<proteinExistence type="predicted"/>
<protein>
    <submittedName>
        <fullName evidence="1">Phage protein</fullName>
    </submittedName>
</protein>
<organism evidence="1 2">
    <name type="scientific">Pseudomonas synxantha</name>
    <dbReference type="NCBI Taxonomy" id="47883"/>
    <lineage>
        <taxon>Bacteria</taxon>
        <taxon>Pseudomonadati</taxon>
        <taxon>Pseudomonadota</taxon>
        <taxon>Gammaproteobacteria</taxon>
        <taxon>Pseudomonadales</taxon>
        <taxon>Pseudomonadaceae</taxon>
        <taxon>Pseudomonas</taxon>
    </lineage>
</organism>
<name>A0A3G7U2Y7_9PSED</name>
<accession>A0A3G7U2Y7</accession>
<dbReference type="Proteomes" id="UP000268696">
    <property type="component" value="Chromosome"/>
</dbReference>
<dbReference type="RefSeq" id="WP_206433679.1">
    <property type="nucleotide sequence ID" value="NZ_CP027754.1"/>
</dbReference>
<gene>
    <name evidence="1" type="ORF">C4K03_1469</name>
</gene>
<evidence type="ECO:0000313" key="1">
    <source>
        <dbReference type="EMBL" id="AZE53640.1"/>
    </source>
</evidence>
<dbReference type="EMBL" id="CP027754">
    <property type="protein sequence ID" value="AZE53640.1"/>
    <property type="molecule type" value="Genomic_DNA"/>
</dbReference>
<sequence length="395" mass="44150">MSKKIVAFRNKGVIDPKSITTFGVSSKEGEGAIGFFGTGLKYAISIILRQGGSITIYAGMDKMEFGTRQEKIRVDEFTFVTMNGQALGFTTEVGKTWETWQAFRELYCNTLDEQGECFVTDEEPGPAEDETLIIVRGKDFYDSWVNRDAIILGSEPIHQLPGLDVHAGASEYVFYRGIRALKLSAPSIYTYNISSSMDLTEDRTIKHSFYADHYIRQGLSQLTDKYAISRVVLPADGVYERSIDFSSTTPSEEFATVVRVLAKSFTKGLNHSAVTACRGNLLDSLANVENMPLTSVDQVRMDRAIAFCKGIGFSVDEYPIVVTEFLGEGVLGRAHNEHIFISKRTLMMGTKMLCGTLIEEFIHLRHKLRDETYEMQNFLFDALVSMGEQLTGEPL</sequence>
<evidence type="ECO:0000313" key="2">
    <source>
        <dbReference type="Proteomes" id="UP000268696"/>
    </source>
</evidence>
<reference evidence="1 2" key="1">
    <citation type="submission" date="2018-03" db="EMBL/GenBank/DDBJ databases">
        <title>Diversity of phytobeneficial traits revealed by whole-genome analysis of worldwide-isolated phenazine-producing Pseudomonas spp.</title>
        <authorList>
            <person name="Biessy A."/>
            <person name="Novinscak A."/>
            <person name="Blom J."/>
            <person name="Leger G."/>
            <person name="Thomashow L.S."/>
            <person name="Cazorla F.M."/>
            <person name="Josic D."/>
            <person name="Filion M."/>
        </authorList>
    </citation>
    <scope>NUCLEOTIDE SEQUENCE [LARGE SCALE GENOMIC DNA]</scope>
    <source>
        <strain evidence="1 2">30B</strain>
    </source>
</reference>